<organism evidence="2 3">
    <name type="scientific">Paractinoplanes atraurantiacus</name>
    <dbReference type="NCBI Taxonomy" id="1036182"/>
    <lineage>
        <taxon>Bacteria</taxon>
        <taxon>Bacillati</taxon>
        <taxon>Actinomycetota</taxon>
        <taxon>Actinomycetes</taxon>
        <taxon>Micromonosporales</taxon>
        <taxon>Micromonosporaceae</taxon>
        <taxon>Paractinoplanes</taxon>
    </lineage>
</organism>
<dbReference type="GO" id="GO:0005886">
    <property type="term" value="C:plasma membrane"/>
    <property type="evidence" value="ECO:0007669"/>
    <property type="project" value="TreeGrafter"/>
</dbReference>
<dbReference type="PANTHER" id="PTHR40758:SF1">
    <property type="entry name" value="CONSERVED PROTEIN"/>
    <property type="match status" value="1"/>
</dbReference>
<dbReference type="InterPro" id="IPR017517">
    <property type="entry name" value="Maleyloyr_isom"/>
</dbReference>
<evidence type="ECO:0000313" key="2">
    <source>
        <dbReference type="EMBL" id="SNY32588.1"/>
    </source>
</evidence>
<dbReference type="InterPro" id="IPR024344">
    <property type="entry name" value="MDMPI_metal-binding"/>
</dbReference>
<proteinExistence type="predicted"/>
<accession>A0A285HA37</accession>
<dbReference type="SUPFAM" id="SSF109854">
    <property type="entry name" value="DinB/YfiT-like putative metalloenzymes"/>
    <property type="match status" value="1"/>
</dbReference>
<keyword evidence="3" id="KW-1185">Reference proteome</keyword>
<dbReference type="InterPro" id="IPR034660">
    <property type="entry name" value="DinB/YfiT-like"/>
</dbReference>
<dbReference type="Pfam" id="PF11716">
    <property type="entry name" value="MDMPI_N"/>
    <property type="match status" value="1"/>
</dbReference>
<dbReference type="Proteomes" id="UP000219612">
    <property type="component" value="Unassembled WGS sequence"/>
</dbReference>
<sequence length="235" mass="26273">MEWLSPARYAAELATETARFAEAASASPADRVVPTCPEWTVRDLVTHVGTGHRYASLIIKTDQMQPYELIAAPQDQVSWPSWLAEGARELNATVEERGFHTQVWTWQPKHLIAGFWLRRMVHDLVVHRFDAAGDGELAPDLAADGVADLLGSFEMFDRLAGDGETLQFIAPDADRAWHVTRAKEGIEWREARAPADVALTAPARELVLILNRRLPSPPVEGDQAVWEAWREGSRF</sequence>
<reference evidence="2 3" key="1">
    <citation type="submission" date="2017-09" db="EMBL/GenBank/DDBJ databases">
        <authorList>
            <person name="Ehlers B."/>
            <person name="Leendertz F.H."/>
        </authorList>
    </citation>
    <scope>NUCLEOTIDE SEQUENCE [LARGE SCALE GENOMIC DNA]</scope>
    <source>
        <strain evidence="2 3">CGMCC 4.6857</strain>
    </source>
</reference>
<dbReference type="NCBIfam" id="TIGR03083">
    <property type="entry name" value="maleylpyruvate isomerase family mycothiol-dependent enzyme"/>
    <property type="match status" value="1"/>
</dbReference>
<dbReference type="PANTHER" id="PTHR40758">
    <property type="entry name" value="CONSERVED PROTEIN"/>
    <property type="match status" value="1"/>
</dbReference>
<dbReference type="AlphaFoldDB" id="A0A285HA37"/>
<gene>
    <name evidence="2" type="ORF">SAMN05421748_10410</name>
</gene>
<feature type="domain" description="Mycothiol-dependent maleylpyruvate isomerase metal-binding" evidence="1">
    <location>
        <begin position="11"/>
        <end position="132"/>
    </location>
</feature>
<evidence type="ECO:0000259" key="1">
    <source>
        <dbReference type="Pfam" id="PF11716"/>
    </source>
</evidence>
<name>A0A285HA37_9ACTN</name>
<protein>
    <submittedName>
        <fullName evidence="2">TIGR03083 family protein</fullName>
    </submittedName>
</protein>
<dbReference type="RefSeq" id="WP_097319932.1">
    <property type="nucleotide sequence ID" value="NZ_OBDY01000004.1"/>
</dbReference>
<dbReference type="EMBL" id="OBDY01000004">
    <property type="protein sequence ID" value="SNY32588.1"/>
    <property type="molecule type" value="Genomic_DNA"/>
</dbReference>
<dbReference type="GO" id="GO:0046872">
    <property type="term" value="F:metal ion binding"/>
    <property type="evidence" value="ECO:0007669"/>
    <property type="project" value="InterPro"/>
</dbReference>
<evidence type="ECO:0000313" key="3">
    <source>
        <dbReference type="Proteomes" id="UP000219612"/>
    </source>
</evidence>
<dbReference type="OrthoDB" id="3671213at2"/>